<keyword evidence="4" id="KW-1185">Reference proteome</keyword>
<dbReference type="AlphaFoldDB" id="A0AAV5HQD5"/>
<evidence type="ECO:0000259" key="1">
    <source>
        <dbReference type="Pfam" id="PF13952"/>
    </source>
</evidence>
<protein>
    <recommendedName>
        <fullName evidence="5">Transposase</fullName>
    </recommendedName>
</protein>
<dbReference type="InterPro" id="IPR025312">
    <property type="entry name" value="DUF4216"/>
</dbReference>
<dbReference type="PANTHER" id="PTHR48258:SF3">
    <property type="entry name" value="FK506-BINDING PROTEIN 4-LIKE ISOFORM X1"/>
    <property type="match status" value="1"/>
</dbReference>
<proteinExistence type="predicted"/>
<dbReference type="Pfam" id="PF02992">
    <property type="entry name" value="Transposase_21"/>
    <property type="match status" value="1"/>
</dbReference>
<dbReference type="Proteomes" id="UP001054252">
    <property type="component" value="Unassembled WGS sequence"/>
</dbReference>
<organism evidence="3 4">
    <name type="scientific">Rubroshorea leprosula</name>
    <dbReference type="NCBI Taxonomy" id="152421"/>
    <lineage>
        <taxon>Eukaryota</taxon>
        <taxon>Viridiplantae</taxon>
        <taxon>Streptophyta</taxon>
        <taxon>Embryophyta</taxon>
        <taxon>Tracheophyta</taxon>
        <taxon>Spermatophyta</taxon>
        <taxon>Magnoliopsida</taxon>
        <taxon>eudicotyledons</taxon>
        <taxon>Gunneridae</taxon>
        <taxon>Pentapetalae</taxon>
        <taxon>rosids</taxon>
        <taxon>malvids</taxon>
        <taxon>Malvales</taxon>
        <taxon>Dipterocarpaceae</taxon>
        <taxon>Rubroshorea</taxon>
    </lineage>
</organism>
<evidence type="ECO:0008006" key="5">
    <source>
        <dbReference type="Google" id="ProtNLM"/>
    </source>
</evidence>
<dbReference type="InterPro" id="IPR025452">
    <property type="entry name" value="DUF4218"/>
</dbReference>
<evidence type="ECO:0000259" key="2">
    <source>
        <dbReference type="Pfam" id="PF13960"/>
    </source>
</evidence>
<accession>A0AAV5HQD5</accession>
<evidence type="ECO:0000313" key="4">
    <source>
        <dbReference type="Proteomes" id="UP001054252"/>
    </source>
</evidence>
<comment type="caution">
    <text evidence="3">The sequence shown here is derived from an EMBL/GenBank/DDBJ whole genome shotgun (WGS) entry which is preliminary data.</text>
</comment>
<feature type="domain" description="DUF4216" evidence="1">
    <location>
        <begin position="704"/>
        <end position="774"/>
    </location>
</feature>
<dbReference type="PANTHER" id="PTHR48258">
    <property type="entry name" value="DUF4218 DOMAIN-CONTAINING PROTEIN-RELATED"/>
    <property type="match status" value="1"/>
</dbReference>
<reference evidence="3 4" key="1">
    <citation type="journal article" date="2021" name="Commun. Biol.">
        <title>The genome of Shorea leprosula (Dipterocarpaceae) highlights the ecological relevance of drought in aseasonal tropical rainforests.</title>
        <authorList>
            <person name="Ng K.K.S."/>
            <person name="Kobayashi M.J."/>
            <person name="Fawcett J.A."/>
            <person name="Hatakeyama M."/>
            <person name="Paape T."/>
            <person name="Ng C.H."/>
            <person name="Ang C.C."/>
            <person name="Tnah L.H."/>
            <person name="Lee C.T."/>
            <person name="Nishiyama T."/>
            <person name="Sese J."/>
            <person name="O'Brien M.J."/>
            <person name="Copetti D."/>
            <person name="Mohd Noor M.I."/>
            <person name="Ong R.C."/>
            <person name="Putra M."/>
            <person name="Sireger I.Z."/>
            <person name="Indrioko S."/>
            <person name="Kosugi Y."/>
            <person name="Izuno A."/>
            <person name="Isagi Y."/>
            <person name="Lee S.L."/>
            <person name="Shimizu K.K."/>
        </authorList>
    </citation>
    <scope>NUCLEOTIDE SEQUENCE [LARGE SCALE GENOMIC DNA]</scope>
    <source>
        <strain evidence="3">214</strain>
    </source>
</reference>
<dbReference type="EMBL" id="BPVZ01000003">
    <property type="protein sequence ID" value="GKU89501.1"/>
    <property type="molecule type" value="Genomic_DNA"/>
</dbReference>
<evidence type="ECO:0000313" key="3">
    <source>
        <dbReference type="EMBL" id="GKU89501.1"/>
    </source>
</evidence>
<name>A0AAV5HQD5_9ROSI</name>
<sequence length="842" mass="98797">MLRRLGLGYKKYDVCVNNCILYYGEYESQCYLQCTVCEEPRFKQRDVHFAKPIPRKSLWYLPIIPRLQRLYMSRKTVEHMTWHLNYYNENEKMFHPACGEAWKHFDSTHPEFASEPRNVRLCLCTDGFSPFGHSASPYSCWPVFVSVYNLPPTICMKQEYVFLSLIIQGPQSPGKNIDVMLRPLIDDLKQLWYFGIQTYDSFRHQYFLMRAALMWTISDLPGYGMLSGWSTHGKLTCSYCMENSKAFWLEHGQKTSFFYCDRQFLPPNHPFRRNKNDFIKGRTENGAMLERLSGDEMRSRIHWLPDVLFVMDDPMTKDNINARLDLELYYKRKSLHIPKTGVNSGKKPKATYVLSRDQRKSICQWLKQLKFPDGFASNISRCVNIQEVRLFGMKIHDCHIFMQSLIPIAFRDLLPKQVWEPLVDISEFFRALCAPMIQVNDMAIWQEMIVEIICKLERIFPPSFFDSMEHLAIHLPYEARVGGPVQFRWMYPFERLMHCLKLTVKNKQRPEASICESYIMSKVTNFISHYLDDGVYSTIDNPMRNIVVGFGDNSGLSIFKCVGKRIGSKIDRCCLTVEERKVASYYVLMNCEELRGWVSLFESEQCQNMNSQQIQVKRERDLMPWFEQAVISDEFINVHEHIKGLSSGPKNYVSCYNGYIVNGFRFHTAHYGRNKRTMNYGVCVVGSIGIESDYDFYGVLQEIIQIEYYGSIHRQAVVLFKCDWYEIPLAQGVQVDQQHRLVDINPRRYLRSYEPFILASQARQVYYTPYPSSNHERRGWIATLKIKARSIIEASENKDDQQEGLAPYFQDDEPPIPQQINIDDIAYEPVQYSDGRFIEIHE</sequence>
<gene>
    <name evidence="3" type="ORF">SLEP1_g3630</name>
</gene>
<dbReference type="Pfam" id="PF13952">
    <property type="entry name" value="DUF4216"/>
    <property type="match status" value="1"/>
</dbReference>
<dbReference type="InterPro" id="IPR004242">
    <property type="entry name" value="Transposase_21"/>
</dbReference>
<feature type="domain" description="DUF4218" evidence="2">
    <location>
        <begin position="432"/>
        <end position="545"/>
    </location>
</feature>
<dbReference type="Pfam" id="PF13960">
    <property type="entry name" value="DUF4218"/>
    <property type="match status" value="1"/>
</dbReference>